<dbReference type="AlphaFoldDB" id="F2TKV6"/>
<accession>F2TKV6</accession>
<evidence type="ECO:0000313" key="1">
    <source>
        <dbReference type="EMBL" id="EGE83869.2"/>
    </source>
</evidence>
<feature type="non-terminal residue" evidence="1">
    <location>
        <position position="1"/>
    </location>
</feature>
<dbReference type="Proteomes" id="UP000007802">
    <property type="component" value="Unassembled WGS sequence"/>
</dbReference>
<dbReference type="EMBL" id="GG749458">
    <property type="protein sequence ID" value="EGE83869.2"/>
    <property type="molecule type" value="Genomic_DNA"/>
</dbReference>
<reference evidence="1" key="1">
    <citation type="submission" date="2010-03" db="EMBL/GenBank/DDBJ databases">
        <title>Annotation of Blastomyces dermatitidis strain ATCC 18188.</title>
        <authorList>
            <consortium name="The Broad Institute Genome Sequencing Platform"/>
            <consortium name="Broad Institute Genome Sequencing Center for Infectious Disease."/>
            <person name="Cuomo C."/>
            <person name="Klein B."/>
            <person name="Sullivan T."/>
            <person name="Heitman J."/>
            <person name="Young S."/>
            <person name="Zeng Q."/>
            <person name="Gargeya S."/>
            <person name="Alvarado L."/>
            <person name="Berlin A.M."/>
            <person name="Chapman S.B."/>
            <person name="Chen Z."/>
            <person name="Freedman E."/>
            <person name="Gellesch M."/>
            <person name="Goldberg J."/>
            <person name="Griggs A."/>
            <person name="Gujja S."/>
            <person name="Heilman E."/>
            <person name="Heiman D."/>
            <person name="Howarth C."/>
            <person name="Mehta T."/>
            <person name="Neiman D."/>
            <person name="Pearson M."/>
            <person name="Roberts A."/>
            <person name="Saif S."/>
            <person name="Shea T."/>
            <person name="Shenoy N."/>
            <person name="Sisk P."/>
            <person name="Stolte C."/>
            <person name="Sykes S."/>
            <person name="White J."/>
            <person name="Yandava C."/>
            <person name="Haas B."/>
            <person name="Nusbaum C."/>
            <person name="Birren B."/>
        </authorList>
    </citation>
    <scope>NUCLEOTIDE SEQUENCE [LARGE SCALE GENOMIC DNA]</scope>
    <source>
        <strain evidence="1">ATCC 18188</strain>
    </source>
</reference>
<sequence length="97" mass="11732">YQLSMPEHFRIGMLWQWEPLYFGYSTRKRIDSVFISHARFMVLMTIEWLLHHRFSMSDSVLPITLFRSDGLDILVRILVTTNYNQQRDVSLKHLLHH</sequence>
<name>F2TKV6_AJEDA</name>
<protein>
    <submittedName>
        <fullName evidence="1">Uncharacterized protein</fullName>
    </submittedName>
</protein>
<proteinExistence type="predicted"/>
<dbReference type="HOGENOM" id="CLU_1874895_0_0_1"/>
<gene>
    <name evidence="1" type="ORF">BDDG_06814</name>
</gene>
<organism evidence="1">
    <name type="scientific">Ajellomyces dermatitidis (strain ATCC 18188 / CBS 674.68)</name>
    <name type="common">Blastomyces dermatitidis</name>
    <dbReference type="NCBI Taxonomy" id="653446"/>
    <lineage>
        <taxon>Eukaryota</taxon>
        <taxon>Fungi</taxon>
        <taxon>Dikarya</taxon>
        <taxon>Ascomycota</taxon>
        <taxon>Pezizomycotina</taxon>
        <taxon>Eurotiomycetes</taxon>
        <taxon>Eurotiomycetidae</taxon>
        <taxon>Onygenales</taxon>
        <taxon>Ajellomycetaceae</taxon>
        <taxon>Blastomyces</taxon>
    </lineage>
</organism>